<dbReference type="PANTHER" id="PTHR24172">
    <property type="entry name" value="ANK_REP_REGION DOMAIN-CONTAINING PROTEIN"/>
    <property type="match status" value="1"/>
</dbReference>
<proteinExistence type="predicted"/>
<dbReference type="AlphaFoldDB" id="A0A3P7LL02"/>
<gene>
    <name evidence="2" type="ORF">SVUK_LOCUS18293</name>
</gene>
<organism evidence="2 3">
    <name type="scientific">Strongylus vulgaris</name>
    <name type="common">Blood worm</name>
    <dbReference type="NCBI Taxonomy" id="40348"/>
    <lineage>
        <taxon>Eukaryota</taxon>
        <taxon>Metazoa</taxon>
        <taxon>Ecdysozoa</taxon>
        <taxon>Nematoda</taxon>
        <taxon>Chromadorea</taxon>
        <taxon>Rhabditida</taxon>
        <taxon>Rhabditina</taxon>
        <taxon>Rhabditomorpha</taxon>
        <taxon>Strongyloidea</taxon>
        <taxon>Strongylidae</taxon>
        <taxon>Strongylus</taxon>
    </lineage>
</organism>
<accession>A0A3P7LL02</accession>
<protein>
    <submittedName>
        <fullName evidence="2">Uncharacterized protein</fullName>
    </submittedName>
</protein>
<dbReference type="Proteomes" id="UP000270094">
    <property type="component" value="Unassembled WGS sequence"/>
</dbReference>
<dbReference type="EMBL" id="UYYB01122232">
    <property type="protein sequence ID" value="VDM83295.1"/>
    <property type="molecule type" value="Genomic_DNA"/>
</dbReference>
<evidence type="ECO:0000313" key="3">
    <source>
        <dbReference type="Proteomes" id="UP000270094"/>
    </source>
</evidence>
<sequence length="89" mass="9950">MTPLHKALLHGQTNTVRHLLAKYPQCVNATDHKAEFIINCPKCEICNKVGLSKKVCRGLLITVCLLICNFPAGYTVYPLNDVQNSEIMH</sequence>
<reference evidence="2 3" key="1">
    <citation type="submission" date="2018-11" db="EMBL/GenBank/DDBJ databases">
        <authorList>
            <consortium name="Pathogen Informatics"/>
        </authorList>
    </citation>
    <scope>NUCLEOTIDE SEQUENCE [LARGE SCALE GENOMIC DNA]</scope>
</reference>
<name>A0A3P7LL02_STRVU</name>
<keyword evidence="1" id="KW-1133">Transmembrane helix</keyword>
<evidence type="ECO:0000313" key="2">
    <source>
        <dbReference type="EMBL" id="VDM83295.1"/>
    </source>
</evidence>
<feature type="transmembrane region" description="Helical" evidence="1">
    <location>
        <begin position="58"/>
        <end position="77"/>
    </location>
</feature>
<dbReference type="PANTHER" id="PTHR24172:SF4">
    <property type="entry name" value="ANK_REP_REGION DOMAIN-CONTAINING PROTEIN"/>
    <property type="match status" value="1"/>
</dbReference>
<keyword evidence="1" id="KW-0812">Transmembrane</keyword>
<evidence type="ECO:0000256" key="1">
    <source>
        <dbReference type="SAM" id="Phobius"/>
    </source>
</evidence>
<keyword evidence="3" id="KW-1185">Reference proteome</keyword>
<keyword evidence="1" id="KW-0472">Membrane</keyword>
<dbReference type="OrthoDB" id="432281at2759"/>